<evidence type="ECO:0000313" key="2">
    <source>
        <dbReference type="EMBL" id="CAB4282218.1"/>
    </source>
</evidence>
<organism evidence="2 3">
    <name type="scientific">Prunus armeniaca</name>
    <name type="common">Apricot</name>
    <name type="synonym">Armeniaca vulgaris</name>
    <dbReference type="NCBI Taxonomy" id="36596"/>
    <lineage>
        <taxon>Eukaryota</taxon>
        <taxon>Viridiplantae</taxon>
        <taxon>Streptophyta</taxon>
        <taxon>Embryophyta</taxon>
        <taxon>Tracheophyta</taxon>
        <taxon>Spermatophyta</taxon>
        <taxon>Magnoliopsida</taxon>
        <taxon>eudicotyledons</taxon>
        <taxon>Gunneridae</taxon>
        <taxon>Pentapetalae</taxon>
        <taxon>rosids</taxon>
        <taxon>fabids</taxon>
        <taxon>Rosales</taxon>
        <taxon>Rosaceae</taxon>
        <taxon>Amygdaloideae</taxon>
        <taxon>Amygdaleae</taxon>
        <taxon>Prunus</taxon>
    </lineage>
</organism>
<gene>
    <name evidence="2" type="ORF">CURHAP_LOCUS35544</name>
</gene>
<sequence>MGCRSCLLKRPITTKREIEVIERIRSRKPKEGHVHKGLLDYKNLYKSGLISETEYLQRREEEEEERQRQMAEGRAMLDAMRRRLESRSP</sequence>
<feature type="compositionally biased region" description="Basic and acidic residues" evidence="1">
    <location>
        <begin position="56"/>
        <end position="71"/>
    </location>
</feature>
<evidence type="ECO:0000313" key="3">
    <source>
        <dbReference type="Proteomes" id="UP000507222"/>
    </source>
</evidence>
<evidence type="ECO:0000256" key="1">
    <source>
        <dbReference type="SAM" id="MobiDB-lite"/>
    </source>
</evidence>
<dbReference type="EMBL" id="CAEKDK010000006">
    <property type="protein sequence ID" value="CAB4282218.1"/>
    <property type="molecule type" value="Genomic_DNA"/>
</dbReference>
<name>A0A6J5V8L4_PRUAR</name>
<accession>A0A6J5V8L4</accession>
<dbReference type="AlphaFoldDB" id="A0A6J5V8L4"/>
<feature type="compositionally biased region" description="Basic and acidic residues" evidence="1">
    <location>
        <begin position="79"/>
        <end position="89"/>
    </location>
</feature>
<reference evidence="2 3" key="1">
    <citation type="submission" date="2020-05" db="EMBL/GenBank/DDBJ databases">
        <authorList>
            <person name="Campoy J."/>
            <person name="Schneeberger K."/>
            <person name="Spophaly S."/>
        </authorList>
    </citation>
    <scope>NUCLEOTIDE SEQUENCE [LARGE SCALE GENOMIC DNA]</scope>
    <source>
        <strain evidence="2">PruArmRojPasFocal</strain>
    </source>
</reference>
<feature type="region of interest" description="Disordered" evidence="1">
    <location>
        <begin position="56"/>
        <end position="89"/>
    </location>
</feature>
<dbReference type="Proteomes" id="UP000507222">
    <property type="component" value="Unassembled WGS sequence"/>
</dbReference>
<proteinExistence type="predicted"/>
<protein>
    <submittedName>
        <fullName evidence="2">Uncharacterized protein</fullName>
    </submittedName>
</protein>